<evidence type="ECO:0000256" key="1">
    <source>
        <dbReference type="ARBA" id="ARBA00022801"/>
    </source>
</evidence>
<name>A0A9D1GH69_9FIRM</name>
<dbReference type="InterPro" id="IPR049492">
    <property type="entry name" value="BD-FAE-like_dom"/>
</dbReference>
<dbReference type="Proteomes" id="UP000886860">
    <property type="component" value="Unassembled WGS sequence"/>
</dbReference>
<comment type="caution">
    <text evidence="3">The sequence shown here is derived from an EMBL/GenBank/DDBJ whole genome shotgun (WGS) entry which is preliminary data.</text>
</comment>
<gene>
    <name evidence="3" type="ORF">IAB60_01205</name>
</gene>
<dbReference type="SUPFAM" id="SSF53474">
    <property type="entry name" value="alpha/beta-Hydrolases"/>
    <property type="match status" value="1"/>
</dbReference>
<evidence type="ECO:0000313" key="4">
    <source>
        <dbReference type="Proteomes" id="UP000886860"/>
    </source>
</evidence>
<sequence length="311" mass="34916">MRYTIDPGRKRPSVNFIDSIVYSRRPDLEGNMLDLEMSIMLQNGNSEMRMAAGCEGEDRKKYLKPAILWVPGGGYRGADKNLMTAECEYLVEEGYVVASIYYRSSAQAKWPEQIKDVKTAIRFLRANAEKYEIDPDRIGVMGRSAGGHLSAMAGMNAEGFDTEEWAGFSSDVQAAYDMFGPVDFVELMEADEIAMKDPNHRWKTVEDTHAGAIMGGDPATMKERAKAACVKYYISPKMAPILIMHGDADPLVPTSISEEFYQQICDAGLEERADLYLLKHAGHGTPEFFQPETKKIVVEFFDRYLKSKTPQ</sequence>
<dbReference type="InterPro" id="IPR029058">
    <property type="entry name" value="AB_hydrolase_fold"/>
</dbReference>
<reference evidence="3" key="2">
    <citation type="journal article" date="2021" name="PeerJ">
        <title>Extensive microbial diversity within the chicken gut microbiome revealed by metagenomics and culture.</title>
        <authorList>
            <person name="Gilroy R."/>
            <person name="Ravi A."/>
            <person name="Getino M."/>
            <person name="Pursley I."/>
            <person name="Horton D.L."/>
            <person name="Alikhan N.F."/>
            <person name="Baker D."/>
            <person name="Gharbi K."/>
            <person name="Hall N."/>
            <person name="Watson M."/>
            <person name="Adriaenssens E.M."/>
            <person name="Foster-Nyarko E."/>
            <person name="Jarju S."/>
            <person name="Secka A."/>
            <person name="Antonio M."/>
            <person name="Oren A."/>
            <person name="Chaudhuri R.R."/>
            <person name="La Ragione R."/>
            <person name="Hildebrand F."/>
            <person name="Pallen M.J."/>
        </authorList>
    </citation>
    <scope>NUCLEOTIDE SEQUENCE</scope>
    <source>
        <strain evidence="3">CHK123-3438</strain>
    </source>
</reference>
<dbReference type="InterPro" id="IPR050300">
    <property type="entry name" value="GDXG_lipolytic_enzyme"/>
</dbReference>
<dbReference type="EMBL" id="DVKS01000021">
    <property type="protein sequence ID" value="HIT40711.1"/>
    <property type="molecule type" value="Genomic_DNA"/>
</dbReference>
<feature type="domain" description="BD-FAE-like" evidence="2">
    <location>
        <begin position="62"/>
        <end position="263"/>
    </location>
</feature>
<organism evidence="3 4">
    <name type="scientific">Candidatus Caccovicinus merdipullorum</name>
    <dbReference type="NCBI Taxonomy" id="2840724"/>
    <lineage>
        <taxon>Bacteria</taxon>
        <taxon>Bacillati</taxon>
        <taxon>Bacillota</taxon>
        <taxon>Clostridia</taxon>
        <taxon>Eubacteriales</taxon>
        <taxon>Candidatus Caccovicinus</taxon>
    </lineage>
</organism>
<dbReference type="GO" id="GO:0016787">
    <property type="term" value="F:hydrolase activity"/>
    <property type="evidence" value="ECO:0007669"/>
    <property type="project" value="UniProtKB-KW"/>
</dbReference>
<dbReference type="Pfam" id="PF20434">
    <property type="entry name" value="BD-FAE"/>
    <property type="match status" value="1"/>
</dbReference>
<evidence type="ECO:0000313" key="3">
    <source>
        <dbReference type="EMBL" id="HIT40711.1"/>
    </source>
</evidence>
<reference evidence="3" key="1">
    <citation type="submission" date="2020-10" db="EMBL/GenBank/DDBJ databases">
        <authorList>
            <person name="Gilroy R."/>
        </authorList>
    </citation>
    <scope>NUCLEOTIDE SEQUENCE</scope>
    <source>
        <strain evidence="3">CHK123-3438</strain>
    </source>
</reference>
<dbReference type="PANTHER" id="PTHR48081:SF13">
    <property type="entry name" value="ALPHA_BETA HYDROLASE"/>
    <property type="match status" value="1"/>
</dbReference>
<protein>
    <submittedName>
        <fullName evidence="3">Alpha/beta hydrolase</fullName>
    </submittedName>
</protein>
<dbReference type="Gene3D" id="3.40.50.1820">
    <property type="entry name" value="alpha/beta hydrolase"/>
    <property type="match status" value="1"/>
</dbReference>
<accession>A0A9D1GH69</accession>
<proteinExistence type="predicted"/>
<dbReference type="PANTHER" id="PTHR48081">
    <property type="entry name" value="AB HYDROLASE SUPERFAMILY PROTEIN C4A8.06C"/>
    <property type="match status" value="1"/>
</dbReference>
<dbReference type="AlphaFoldDB" id="A0A9D1GH69"/>
<keyword evidence="1 3" id="KW-0378">Hydrolase</keyword>
<evidence type="ECO:0000259" key="2">
    <source>
        <dbReference type="Pfam" id="PF20434"/>
    </source>
</evidence>